<reference evidence="10" key="2">
    <citation type="submission" date="2025-08" db="UniProtKB">
        <authorList>
            <consortium name="Ensembl"/>
        </authorList>
    </citation>
    <scope>IDENTIFICATION</scope>
</reference>
<reference evidence="10" key="3">
    <citation type="submission" date="2025-09" db="UniProtKB">
        <authorList>
            <consortium name="Ensembl"/>
        </authorList>
    </citation>
    <scope>IDENTIFICATION</scope>
</reference>
<evidence type="ECO:0000256" key="4">
    <source>
        <dbReference type="ARBA" id="ARBA00022722"/>
    </source>
</evidence>
<dbReference type="PROSITE" id="PS00127">
    <property type="entry name" value="RNASE_PANCREATIC"/>
    <property type="match status" value="1"/>
</dbReference>
<organism evidence="10 11">
    <name type="scientific">Oncorhynchus mykiss</name>
    <name type="common">Rainbow trout</name>
    <name type="synonym">Salmo gairdneri</name>
    <dbReference type="NCBI Taxonomy" id="8022"/>
    <lineage>
        <taxon>Eukaryota</taxon>
        <taxon>Metazoa</taxon>
        <taxon>Chordata</taxon>
        <taxon>Craniata</taxon>
        <taxon>Vertebrata</taxon>
        <taxon>Euteleostomi</taxon>
        <taxon>Actinopterygii</taxon>
        <taxon>Neopterygii</taxon>
        <taxon>Teleostei</taxon>
        <taxon>Protacanthopterygii</taxon>
        <taxon>Salmoniformes</taxon>
        <taxon>Salmonidae</taxon>
        <taxon>Salmoninae</taxon>
        <taxon>Oncorhynchus</taxon>
    </lineage>
</organism>
<evidence type="ECO:0000256" key="5">
    <source>
        <dbReference type="ARBA" id="ARBA00022759"/>
    </source>
</evidence>
<dbReference type="GO" id="GO:0050830">
    <property type="term" value="P:defense response to Gram-positive bacterium"/>
    <property type="evidence" value="ECO:0007669"/>
    <property type="project" value="TreeGrafter"/>
</dbReference>
<evidence type="ECO:0000313" key="10">
    <source>
        <dbReference type="Ensembl" id="ENSOMYP00000137661.1"/>
    </source>
</evidence>
<sequence length="205" mass="22843">MYINQAGLVPSTILWEKETIIIKTRPHKKAHCRQRYLRGQKTTNQSHQRPLKPVVRDLVMTFQKAFLFLVLLCATVMADVNQQHNHFLKQHVNGEMKTQACESQMRLLKLNGPDGKCKVKNTFIVANPKQVIQICTGGGTPQGNNNLVQSNNAFFIVICTRTGGDSHPNCTYKGSSATKNVIIACERKLPVHYDGDVDIGTTGGK</sequence>
<dbReference type="PANTHER" id="PTHR11437:SF10">
    <property type="entry name" value="ANGIOGENIN-RELATED"/>
    <property type="match status" value="1"/>
</dbReference>
<dbReference type="RefSeq" id="XP_021417254.2">
    <property type="nucleotide sequence ID" value="XM_021561579.2"/>
</dbReference>
<dbReference type="GO" id="GO:0004519">
    <property type="term" value="F:endonuclease activity"/>
    <property type="evidence" value="ECO:0007669"/>
    <property type="project" value="UniProtKB-KW"/>
</dbReference>
<dbReference type="GeneTree" id="ENSGT00940000157645"/>
<dbReference type="CDD" id="cd06265">
    <property type="entry name" value="RNase_A_canonical"/>
    <property type="match status" value="1"/>
</dbReference>
<evidence type="ECO:0000256" key="3">
    <source>
        <dbReference type="ARBA" id="ARBA00022525"/>
    </source>
</evidence>
<dbReference type="GO" id="GO:0016787">
    <property type="term" value="F:hydrolase activity"/>
    <property type="evidence" value="ECO:0007669"/>
    <property type="project" value="UniProtKB-KW"/>
</dbReference>
<dbReference type="GO" id="GO:0003676">
    <property type="term" value="F:nucleic acid binding"/>
    <property type="evidence" value="ECO:0007669"/>
    <property type="project" value="InterPro"/>
</dbReference>
<reference evidence="10" key="1">
    <citation type="submission" date="2020-07" db="EMBL/GenBank/DDBJ databases">
        <title>A long reads based de novo assembly of the rainbow trout Arlee double haploid line genome.</title>
        <authorList>
            <person name="Gao G."/>
            <person name="Palti Y."/>
        </authorList>
    </citation>
    <scope>NUCLEOTIDE SEQUENCE [LARGE SCALE GENOMIC DNA]</scope>
</reference>
<keyword evidence="5 8" id="KW-0255">Endonuclease</keyword>
<evidence type="ECO:0000256" key="6">
    <source>
        <dbReference type="ARBA" id="ARBA00022801"/>
    </source>
</evidence>
<evidence type="ECO:0000256" key="8">
    <source>
        <dbReference type="RuleBase" id="RU000651"/>
    </source>
</evidence>
<comment type="subcellular location">
    <subcellularLocation>
        <location evidence="1">Secreted</location>
    </subcellularLocation>
</comment>
<proteinExistence type="inferred from homology"/>
<dbReference type="PANTHER" id="PTHR11437">
    <property type="entry name" value="RIBONUCLEASE"/>
    <property type="match status" value="1"/>
</dbReference>
<dbReference type="GO" id="GO:0004540">
    <property type="term" value="F:RNA nuclease activity"/>
    <property type="evidence" value="ECO:0007669"/>
    <property type="project" value="TreeGrafter"/>
</dbReference>
<dbReference type="SMART" id="SM00092">
    <property type="entry name" value="RNAse_Pc"/>
    <property type="match status" value="1"/>
</dbReference>
<protein>
    <recommendedName>
        <fullName evidence="9">Ribonuclease A-domain domain-containing protein</fullName>
    </recommendedName>
</protein>
<dbReference type="GO" id="GO:0005576">
    <property type="term" value="C:extracellular region"/>
    <property type="evidence" value="ECO:0007669"/>
    <property type="project" value="UniProtKB-SubCell"/>
</dbReference>
<name>A0A8K9XUJ3_ONCMY</name>
<dbReference type="Ensembl" id="ENSOMYT00000138605.1">
    <property type="protein sequence ID" value="ENSOMYP00000137661.1"/>
    <property type="gene ID" value="ENSOMYG00000064046.1"/>
</dbReference>
<keyword evidence="3" id="KW-0964">Secreted</keyword>
<keyword evidence="11" id="KW-1185">Reference proteome</keyword>
<keyword evidence="7" id="KW-1015">Disulfide bond</keyword>
<dbReference type="KEGG" id="omy:110489031"/>
<dbReference type="Pfam" id="PF00074">
    <property type="entry name" value="RnaseA"/>
    <property type="match status" value="1"/>
</dbReference>
<gene>
    <name evidence="10" type="primary">LOC110489031</name>
</gene>
<dbReference type="Proteomes" id="UP000694395">
    <property type="component" value="Chromosome 14"/>
</dbReference>
<dbReference type="InterPro" id="IPR023411">
    <property type="entry name" value="RNaseA_AS"/>
</dbReference>
<dbReference type="InterPro" id="IPR023412">
    <property type="entry name" value="RNaseA_domain"/>
</dbReference>
<keyword evidence="4 8" id="KW-0540">Nuclease</keyword>
<feature type="domain" description="Ribonuclease A-domain" evidence="9">
    <location>
        <begin position="80"/>
        <end position="197"/>
    </location>
</feature>
<dbReference type="PRINTS" id="PR00794">
    <property type="entry name" value="RIBONUCLEASE"/>
</dbReference>
<evidence type="ECO:0000256" key="1">
    <source>
        <dbReference type="ARBA" id="ARBA00004613"/>
    </source>
</evidence>
<dbReference type="AlphaFoldDB" id="A0A8K9XUJ3"/>
<dbReference type="InterPro" id="IPR001427">
    <property type="entry name" value="RNaseA"/>
</dbReference>
<dbReference type="InterPro" id="IPR036816">
    <property type="entry name" value="RNaseA-like_dom_sf"/>
</dbReference>
<dbReference type="OrthoDB" id="8573660at2759"/>
<evidence type="ECO:0000256" key="2">
    <source>
        <dbReference type="ARBA" id="ARBA00005600"/>
    </source>
</evidence>
<evidence type="ECO:0000259" key="9">
    <source>
        <dbReference type="SMART" id="SM00092"/>
    </source>
</evidence>
<evidence type="ECO:0000313" key="11">
    <source>
        <dbReference type="Proteomes" id="UP000694395"/>
    </source>
</evidence>
<dbReference type="GeneID" id="110489031"/>
<dbReference type="Gene3D" id="3.10.130.10">
    <property type="entry name" value="Ribonuclease A-like domain"/>
    <property type="match status" value="1"/>
</dbReference>
<evidence type="ECO:0000256" key="7">
    <source>
        <dbReference type="ARBA" id="ARBA00023157"/>
    </source>
</evidence>
<accession>A0A8K9XUJ3</accession>
<comment type="similarity">
    <text evidence="2 8">Belongs to the pancreatic ribonuclease family.</text>
</comment>
<dbReference type="SUPFAM" id="SSF54076">
    <property type="entry name" value="RNase A-like"/>
    <property type="match status" value="1"/>
</dbReference>
<keyword evidence="6 8" id="KW-0378">Hydrolase</keyword>